<comment type="caution">
    <text evidence="1">The sequence shown here is derived from an EMBL/GenBank/DDBJ whole genome shotgun (WGS) entry which is preliminary data.</text>
</comment>
<proteinExistence type="predicted"/>
<organism evidence="1 2">
    <name type="scientific">Punica granatum</name>
    <name type="common">Pomegranate</name>
    <dbReference type="NCBI Taxonomy" id="22663"/>
    <lineage>
        <taxon>Eukaryota</taxon>
        <taxon>Viridiplantae</taxon>
        <taxon>Streptophyta</taxon>
        <taxon>Embryophyta</taxon>
        <taxon>Tracheophyta</taxon>
        <taxon>Spermatophyta</taxon>
        <taxon>Magnoliopsida</taxon>
        <taxon>eudicotyledons</taxon>
        <taxon>Gunneridae</taxon>
        <taxon>Pentapetalae</taxon>
        <taxon>rosids</taxon>
        <taxon>malvids</taxon>
        <taxon>Myrtales</taxon>
        <taxon>Lythraceae</taxon>
        <taxon>Punica</taxon>
    </lineage>
</organism>
<protein>
    <submittedName>
        <fullName evidence="1">Uncharacterized protein</fullName>
    </submittedName>
</protein>
<accession>A0A218XLG7</accession>
<name>A0A218XLG7_PUNGR</name>
<dbReference type="Proteomes" id="UP000197138">
    <property type="component" value="Unassembled WGS sequence"/>
</dbReference>
<dbReference type="EMBL" id="MTKT01001265">
    <property type="protein sequence ID" value="OWM85526.1"/>
    <property type="molecule type" value="Genomic_DNA"/>
</dbReference>
<gene>
    <name evidence="1" type="ORF">CDL15_Pgr026177</name>
</gene>
<evidence type="ECO:0000313" key="1">
    <source>
        <dbReference type="EMBL" id="OWM85526.1"/>
    </source>
</evidence>
<evidence type="ECO:0000313" key="2">
    <source>
        <dbReference type="Proteomes" id="UP000197138"/>
    </source>
</evidence>
<sequence length="59" mass="6350">MNCLDSDIGEPIKAAAFEEKDALIGVPVSFYKGLVRSLSVARRGRGADKRQSGTNKKPT</sequence>
<dbReference type="AlphaFoldDB" id="A0A218XLG7"/>
<reference evidence="2" key="1">
    <citation type="journal article" date="2017" name="Plant J.">
        <title>The pomegranate (Punica granatum L.) genome and the genomics of punicalagin biosynthesis.</title>
        <authorList>
            <person name="Qin G."/>
            <person name="Xu C."/>
            <person name="Ming R."/>
            <person name="Tang H."/>
            <person name="Guyot R."/>
            <person name="Kramer E.M."/>
            <person name="Hu Y."/>
            <person name="Yi X."/>
            <person name="Qi Y."/>
            <person name="Xu X."/>
            <person name="Gao Z."/>
            <person name="Pan H."/>
            <person name="Jian J."/>
            <person name="Tian Y."/>
            <person name="Yue Z."/>
            <person name="Xu Y."/>
        </authorList>
    </citation>
    <scope>NUCLEOTIDE SEQUENCE [LARGE SCALE GENOMIC DNA]</scope>
    <source>
        <strain evidence="2">cv. Dabenzi</strain>
    </source>
</reference>